<keyword evidence="1" id="KW-0472">Membrane</keyword>
<keyword evidence="3" id="KW-1185">Reference proteome</keyword>
<dbReference type="AlphaFoldDB" id="A0AAQ4DIU9"/>
<sequence length="95" mass="11532">MIGFFFATCCLTQTFHWLPLHLRAIVRSRSSRFHFYFRVRFPACSFAISCSFLLRLASTSFPLFAFAPIAIIQPFEWWLWRWWSLFCFARQRYVC</sequence>
<gene>
    <name evidence="2" type="ORF">V5799_026342</name>
</gene>
<proteinExistence type="predicted"/>
<evidence type="ECO:0000313" key="2">
    <source>
        <dbReference type="EMBL" id="KAK8762389.1"/>
    </source>
</evidence>
<dbReference type="Proteomes" id="UP001321473">
    <property type="component" value="Unassembled WGS sequence"/>
</dbReference>
<organism evidence="2 3">
    <name type="scientific">Amblyomma americanum</name>
    <name type="common">Lone star tick</name>
    <dbReference type="NCBI Taxonomy" id="6943"/>
    <lineage>
        <taxon>Eukaryota</taxon>
        <taxon>Metazoa</taxon>
        <taxon>Ecdysozoa</taxon>
        <taxon>Arthropoda</taxon>
        <taxon>Chelicerata</taxon>
        <taxon>Arachnida</taxon>
        <taxon>Acari</taxon>
        <taxon>Parasitiformes</taxon>
        <taxon>Ixodida</taxon>
        <taxon>Ixodoidea</taxon>
        <taxon>Ixodidae</taxon>
        <taxon>Amblyomminae</taxon>
        <taxon>Amblyomma</taxon>
    </lineage>
</organism>
<feature type="transmembrane region" description="Helical" evidence="1">
    <location>
        <begin position="35"/>
        <end position="54"/>
    </location>
</feature>
<name>A0AAQ4DIU9_AMBAM</name>
<reference evidence="2 3" key="1">
    <citation type="journal article" date="2023" name="Arcadia Sci">
        <title>De novo assembly of a long-read Amblyomma americanum tick genome.</title>
        <authorList>
            <person name="Chou S."/>
            <person name="Poskanzer K.E."/>
            <person name="Rollins M."/>
            <person name="Thuy-Boun P.S."/>
        </authorList>
    </citation>
    <scope>NUCLEOTIDE SEQUENCE [LARGE SCALE GENOMIC DNA]</scope>
    <source>
        <strain evidence="2">F_SG_1</strain>
        <tissue evidence="2">Salivary glands</tissue>
    </source>
</reference>
<evidence type="ECO:0000256" key="1">
    <source>
        <dbReference type="SAM" id="Phobius"/>
    </source>
</evidence>
<accession>A0AAQ4DIU9</accession>
<keyword evidence="1" id="KW-1133">Transmembrane helix</keyword>
<protein>
    <submittedName>
        <fullName evidence="2">Uncharacterized protein</fullName>
    </submittedName>
</protein>
<evidence type="ECO:0000313" key="3">
    <source>
        <dbReference type="Proteomes" id="UP001321473"/>
    </source>
</evidence>
<comment type="caution">
    <text evidence="2">The sequence shown here is derived from an EMBL/GenBank/DDBJ whole genome shotgun (WGS) entry which is preliminary data.</text>
</comment>
<dbReference type="EMBL" id="JARKHS020030131">
    <property type="protein sequence ID" value="KAK8762389.1"/>
    <property type="molecule type" value="Genomic_DNA"/>
</dbReference>
<keyword evidence="1" id="KW-0812">Transmembrane</keyword>
<feature type="transmembrane region" description="Helical" evidence="1">
    <location>
        <begin position="60"/>
        <end position="80"/>
    </location>
</feature>